<evidence type="ECO:0000256" key="4">
    <source>
        <dbReference type="ARBA" id="ARBA00023136"/>
    </source>
</evidence>
<dbReference type="EMBL" id="FNTL01000004">
    <property type="protein sequence ID" value="SED95734.1"/>
    <property type="molecule type" value="Genomic_DNA"/>
</dbReference>
<feature type="transmembrane region" description="Helical" evidence="6">
    <location>
        <begin position="375"/>
        <end position="397"/>
    </location>
</feature>
<dbReference type="PANTHER" id="PTHR23508">
    <property type="entry name" value="CARBOXYLIC ACID TRANSPORTER PROTEIN HOMOLOG"/>
    <property type="match status" value="1"/>
</dbReference>
<dbReference type="InterPro" id="IPR005829">
    <property type="entry name" value="Sugar_transporter_CS"/>
</dbReference>
<dbReference type="InterPro" id="IPR036259">
    <property type="entry name" value="MFS_trans_sf"/>
</dbReference>
<evidence type="ECO:0000313" key="8">
    <source>
        <dbReference type="EMBL" id="SED95734.1"/>
    </source>
</evidence>
<evidence type="ECO:0000313" key="9">
    <source>
        <dbReference type="Proteomes" id="UP000183407"/>
    </source>
</evidence>
<dbReference type="AlphaFoldDB" id="A0A1H5EXI7"/>
<dbReference type="Pfam" id="PF07690">
    <property type="entry name" value="MFS_1"/>
    <property type="match status" value="1"/>
</dbReference>
<comment type="subcellular location">
    <subcellularLocation>
        <location evidence="1">Cell membrane</location>
        <topology evidence="1">Multi-pass membrane protein</topology>
    </subcellularLocation>
</comment>
<dbReference type="Proteomes" id="UP000183407">
    <property type="component" value="Unassembled WGS sequence"/>
</dbReference>
<gene>
    <name evidence="8" type="ORF">SAMN04490220_6169</name>
</gene>
<dbReference type="SUPFAM" id="SSF103473">
    <property type="entry name" value="MFS general substrate transporter"/>
    <property type="match status" value="1"/>
</dbReference>
<dbReference type="RefSeq" id="WP_073366460.1">
    <property type="nucleotide sequence ID" value="NZ_FNTL01000004.1"/>
</dbReference>
<name>A0A1H5EXI7_RHOJO</name>
<evidence type="ECO:0000259" key="7">
    <source>
        <dbReference type="PROSITE" id="PS50850"/>
    </source>
</evidence>
<evidence type="ECO:0000256" key="6">
    <source>
        <dbReference type="SAM" id="Phobius"/>
    </source>
</evidence>
<sequence length="457" mass="47934">MAPSVPSTRSGLFVVALCFLTIVADGFDLIVYGATVPSLLDEPGWEMSHGSAGLIGSWTLAGLMVGFLLAGPLTDRIGRRNVMMVGVLWFSAGSAACALAQSPEFFGFARFLTGIGLGGVVPSAVALTIEFAPKGRRQLYNGLMLTGYSVGGIISALAAIALLPEHSWRLMYAIAALYVVVLPVMYFRLPESVNYLAVQGKTSEARELAEQYRLDFDAMAAEHAEQAAAANQDAQVRRGYQLLLSHGFRASAILFVITGFCAQLIVYGLNTWLPQLMREAGYPLGSSLQFLLVLQVGAIIGALGGSLLADRFGSKRIVIPFFLVGALSLLVLSQKLDIAFLMVAVAGAGLGTIGTSTLTYGYVAEHFPASCRGSAVGAVMGLARFGAILGPLLGGWILGSNVGHEWNFYAFALPALIAAVFVALVPTIATTGSPAQSFAGAASPSPASTVTREDTPR</sequence>
<evidence type="ECO:0000256" key="5">
    <source>
        <dbReference type="SAM" id="MobiDB-lite"/>
    </source>
</evidence>
<evidence type="ECO:0000256" key="2">
    <source>
        <dbReference type="ARBA" id="ARBA00022692"/>
    </source>
</evidence>
<accession>A0A1H5EXI7</accession>
<evidence type="ECO:0000256" key="3">
    <source>
        <dbReference type="ARBA" id="ARBA00022989"/>
    </source>
</evidence>
<feature type="transmembrane region" description="Helical" evidence="6">
    <location>
        <begin position="289"/>
        <end position="309"/>
    </location>
</feature>
<dbReference type="PROSITE" id="PS50850">
    <property type="entry name" value="MFS"/>
    <property type="match status" value="1"/>
</dbReference>
<protein>
    <submittedName>
        <fullName evidence="8">MFS transporter, AAHS family, benzoate transport protein</fullName>
    </submittedName>
</protein>
<dbReference type="Gene3D" id="1.20.1250.20">
    <property type="entry name" value="MFS general substrate transporter like domains"/>
    <property type="match status" value="1"/>
</dbReference>
<feature type="transmembrane region" description="Helical" evidence="6">
    <location>
        <begin position="169"/>
        <end position="187"/>
    </location>
</feature>
<dbReference type="OrthoDB" id="9787026at2"/>
<dbReference type="PROSITE" id="PS00217">
    <property type="entry name" value="SUGAR_TRANSPORT_2"/>
    <property type="match status" value="1"/>
</dbReference>
<dbReference type="GO" id="GO:0005886">
    <property type="term" value="C:plasma membrane"/>
    <property type="evidence" value="ECO:0007669"/>
    <property type="project" value="UniProtKB-SubCell"/>
</dbReference>
<dbReference type="PANTHER" id="PTHR23508:SF10">
    <property type="entry name" value="CARBOXYLIC ACID TRANSPORTER PROTEIN HOMOLOG"/>
    <property type="match status" value="1"/>
</dbReference>
<feature type="transmembrane region" description="Helical" evidence="6">
    <location>
        <begin position="82"/>
        <end position="101"/>
    </location>
</feature>
<dbReference type="InterPro" id="IPR011701">
    <property type="entry name" value="MFS"/>
</dbReference>
<reference evidence="9" key="1">
    <citation type="submission" date="2016-10" db="EMBL/GenBank/DDBJ databases">
        <authorList>
            <person name="Varghese N."/>
        </authorList>
    </citation>
    <scope>NUCLEOTIDE SEQUENCE [LARGE SCALE GENOMIC DNA]</scope>
    <source>
        <strain evidence="9">DSM 44719</strain>
    </source>
</reference>
<evidence type="ECO:0000256" key="1">
    <source>
        <dbReference type="ARBA" id="ARBA00004651"/>
    </source>
</evidence>
<keyword evidence="4 6" id="KW-0472">Membrane</keyword>
<feature type="transmembrane region" description="Helical" evidence="6">
    <location>
        <begin position="338"/>
        <end position="363"/>
    </location>
</feature>
<proteinExistence type="predicted"/>
<feature type="transmembrane region" description="Helical" evidence="6">
    <location>
        <begin position="139"/>
        <end position="163"/>
    </location>
</feature>
<feature type="transmembrane region" description="Helical" evidence="6">
    <location>
        <begin position="50"/>
        <end position="70"/>
    </location>
</feature>
<dbReference type="CDD" id="cd17365">
    <property type="entry name" value="MFS_PcaK_like"/>
    <property type="match status" value="1"/>
</dbReference>
<dbReference type="InterPro" id="IPR020846">
    <property type="entry name" value="MFS_dom"/>
</dbReference>
<feature type="transmembrane region" description="Helical" evidence="6">
    <location>
        <begin position="107"/>
        <end position="127"/>
    </location>
</feature>
<feature type="region of interest" description="Disordered" evidence="5">
    <location>
        <begin position="435"/>
        <end position="457"/>
    </location>
</feature>
<feature type="transmembrane region" description="Helical" evidence="6">
    <location>
        <begin position="409"/>
        <end position="429"/>
    </location>
</feature>
<feature type="compositionally biased region" description="Low complexity" evidence="5">
    <location>
        <begin position="435"/>
        <end position="448"/>
    </location>
</feature>
<feature type="transmembrane region" description="Helical" evidence="6">
    <location>
        <begin position="247"/>
        <end position="269"/>
    </location>
</feature>
<feature type="domain" description="Major facilitator superfamily (MFS) profile" evidence="7">
    <location>
        <begin position="14"/>
        <end position="430"/>
    </location>
</feature>
<keyword evidence="2 6" id="KW-0812">Transmembrane</keyword>
<dbReference type="GO" id="GO:0046943">
    <property type="term" value="F:carboxylic acid transmembrane transporter activity"/>
    <property type="evidence" value="ECO:0007669"/>
    <property type="project" value="TreeGrafter"/>
</dbReference>
<keyword evidence="3 6" id="KW-1133">Transmembrane helix</keyword>
<feature type="transmembrane region" description="Helical" evidence="6">
    <location>
        <begin position="316"/>
        <end position="332"/>
    </location>
</feature>
<organism evidence="8 9">
    <name type="scientific">Rhodococcus jostii</name>
    <dbReference type="NCBI Taxonomy" id="132919"/>
    <lineage>
        <taxon>Bacteria</taxon>
        <taxon>Bacillati</taxon>
        <taxon>Actinomycetota</taxon>
        <taxon>Actinomycetes</taxon>
        <taxon>Mycobacteriales</taxon>
        <taxon>Nocardiaceae</taxon>
        <taxon>Rhodococcus</taxon>
    </lineage>
</organism>